<dbReference type="InterPro" id="IPR046372">
    <property type="entry name" value="PARG_cat_C"/>
</dbReference>
<dbReference type="PANTHER" id="PTHR12837:SF15">
    <property type="entry name" value="POLY(ADP-RIBOSE) GLYCOHYDROLASE"/>
    <property type="match status" value="1"/>
</dbReference>
<dbReference type="InterPro" id="IPR007724">
    <property type="entry name" value="Poly_GlycHdrlase"/>
</dbReference>
<dbReference type="GO" id="GO:0006282">
    <property type="term" value="P:regulation of DNA repair"/>
    <property type="evidence" value="ECO:0007669"/>
    <property type="project" value="InterPro"/>
</dbReference>
<organism evidence="2">
    <name type="scientific">Octopus bimaculoides</name>
    <name type="common">California two-spotted octopus</name>
    <dbReference type="NCBI Taxonomy" id="37653"/>
    <lineage>
        <taxon>Eukaryota</taxon>
        <taxon>Metazoa</taxon>
        <taxon>Spiralia</taxon>
        <taxon>Lophotrochozoa</taxon>
        <taxon>Mollusca</taxon>
        <taxon>Cephalopoda</taxon>
        <taxon>Coleoidea</taxon>
        <taxon>Octopodiformes</taxon>
        <taxon>Octopoda</taxon>
        <taxon>Incirrata</taxon>
        <taxon>Octopodidae</taxon>
        <taxon>Octopus</taxon>
    </lineage>
</organism>
<feature type="domain" description="PARG catalytic Macro" evidence="1">
    <location>
        <begin position="1"/>
        <end position="62"/>
    </location>
</feature>
<dbReference type="GO" id="GO:0005737">
    <property type="term" value="C:cytoplasm"/>
    <property type="evidence" value="ECO:0007669"/>
    <property type="project" value="TreeGrafter"/>
</dbReference>
<dbReference type="GO" id="GO:0009225">
    <property type="term" value="P:nucleotide-sugar metabolic process"/>
    <property type="evidence" value="ECO:0007669"/>
    <property type="project" value="TreeGrafter"/>
</dbReference>
<evidence type="ECO:0000313" key="2">
    <source>
        <dbReference type="EMBL" id="KOF64501.1"/>
    </source>
</evidence>
<name>A0A0L8FJM2_OCTBM</name>
<accession>A0A0L8FJM2</accession>
<protein>
    <recommendedName>
        <fullName evidence="1">PARG catalytic Macro domain-containing protein</fullName>
    </recommendedName>
</protein>
<dbReference type="GO" id="GO:0005975">
    <property type="term" value="P:carbohydrate metabolic process"/>
    <property type="evidence" value="ECO:0007669"/>
    <property type="project" value="InterPro"/>
</dbReference>
<dbReference type="GO" id="GO:1990966">
    <property type="term" value="P:ATP generation from poly-ADP-D-ribose"/>
    <property type="evidence" value="ECO:0007669"/>
    <property type="project" value="TreeGrafter"/>
</dbReference>
<feature type="non-terminal residue" evidence="2">
    <location>
        <position position="1"/>
    </location>
</feature>
<evidence type="ECO:0000259" key="1">
    <source>
        <dbReference type="Pfam" id="PF05028"/>
    </source>
</evidence>
<dbReference type="PANTHER" id="PTHR12837">
    <property type="entry name" value="POLY ADP-RIBOSE GLYCOHYDROLASE"/>
    <property type="match status" value="1"/>
</dbReference>
<reference evidence="2" key="1">
    <citation type="submission" date="2015-07" db="EMBL/GenBank/DDBJ databases">
        <title>MeaNS - Measles Nucleotide Surveillance Program.</title>
        <authorList>
            <person name="Tran T."/>
            <person name="Druce J."/>
        </authorList>
    </citation>
    <scope>NUCLEOTIDE SEQUENCE</scope>
    <source>
        <strain evidence="2">UCB-OBI-ISO-001</strain>
        <tissue evidence="2">Gonad</tissue>
    </source>
</reference>
<dbReference type="AlphaFoldDB" id="A0A0L8FJM2"/>
<dbReference type="EMBL" id="KQ430209">
    <property type="protein sequence ID" value="KOF64501.1"/>
    <property type="molecule type" value="Genomic_DNA"/>
</dbReference>
<proteinExistence type="predicted"/>
<dbReference type="Pfam" id="PF05028">
    <property type="entry name" value="PARG_cat_C"/>
    <property type="match status" value="1"/>
</dbReference>
<dbReference type="OrthoDB" id="1937899at2759"/>
<dbReference type="STRING" id="37653.A0A0L8FJM2"/>
<dbReference type="GO" id="GO:0004649">
    <property type="term" value="F:poly(ADP-ribose) glycohydrolase activity"/>
    <property type="evidence" value="ECO:0007669"/>
    <property type="project" value="InterPro"/>
</dbReference>
<sequence length="87" mass="9889">AYCGFHDHLQQDAGYLPAVCSGNWGCGAFGGDHQLKALIQMMACAEAHRDLCYFTFNDKRLAKELCEMHRFLTSHFIITCKYSKCYS</sequence>
<dbReference type="GO" id="GO:0005634">
    <property type="term" value="C:nucleus"/>
    <property type="evidence" value="ECO:0007669"/>
    <property type="project" value="TreeGrafter"/>
</dbReference>
<gene>
    <name evidence="2" type="ORF">OCBIM_22017209mg</name>
</gene>